<dbReference type="InterPro" id="IPR036890">
    <property type="entry name" value="HATPase_C_sf"/>
</dbReference>
<dbReference type="Pfam" id="PF00072">
    <property type="entry name" value="Response_reg"/>
    <property type="match status" value="1"/>
</dbReference>
<dbReference type="SMART" id="SM00387">
    <property type="entry name" value="HATPase_c"/>
    <property type="match status" value="2"/>
</dbReference>
<dbReference type="InterPro" id="IPR011006">
    <property type="entry name" value="CheY-like_superfamily"/>
</dbReference>
<dbReference type="Pfam" id="PF02518">
    <property type="entry name" value="HATPase_c"/>
    <property type="match status" value="2"/>
</dbReference>
<gene>
    <name evidence="11" type="ORF">GM668_24475</name>
</gene>
<sequence length="597" mass="64910">MSLRILTLHVLAEVDIVASRQRARQVAMLCGFASQDQARIATAVSELARNVYAYARKGKVEFSVEGSTAPQLLVIRVEDQGPGIADLALVLSGRYQSRTGMGVGLLGARRLMDQCDIVTAPGQGTTITLKKLLPGDAPLLTSADIGAMGAHMQAPPGGQADSIALSEMQQQNRELLATLAELKARQDELVQLTRELEDTNRGVVALYAELDQQADHLRRADEMKTRFLSNMSHEFRTPLSSVRALAKLLLSRADGELEPEQEKQVGYILKSADALAELVDDLLDLAKIEAGKIEVQAAPFDVADMFSALRGMLRPLLVGPRVELVFDMPGDQLDMVGDDAKLSQILRNFISNALKFTEQGHVRVSAEPAAEGTMVRFAVQDTGIGIAPEYQDIIFEEFSQVPSHLQRHVKGTGLGLPLCRRLAALMGGAVGLQSAPGAGSTFYVTLPRVYVPPTQPAYVAPADAAPASARKTGIPVLVIEDDRSTQVLYRSFLRDTPFRLVTAASLWEAEQAWAAEAPAAVILDLYLNGSDTWRWLTQTKNDERRRHVPIIIASAVADRQKAYTLGADAYFIKPVQRDALLAQLHALCPSLPVREAL</sequence>
<dbReference type="InterPro" id="IPR005467">
    <property type="entry name" value="His_kinase_dom"/>
</dbReference>
<dbReference type="Gene3D" id="3.40.50.2300">
    <property type="match status" value="1"/>
</dbReference>
<feature type="coiled-coil region" evidence="8">
    <location>
        <begin position="165"/>
        <end position="202"/>
    </location>
</feature>
<comment type="caution">
    <text evidence="11">The sequence shown here is derived from an EMBL/GenBank/DDBJ whole genome shotgun (WGS) entry which is preliminary data.</text>
</comment>
<accession>A0A6L6Q7P5</accession>
<keyword evidence="3 7" id="KW-0597">Phosphoprotein</keyword>
<dbReference type="EMBL" id="WNLA01000022">
    <property type="protein sequence ID" value="MTW05238.1"/>
    <property type="molecule type" value="Genomic_DNA"/>
</dbReference>
<organism evidence="11 12">
    <name type="scientific">Pseudoduganella ginsengisoli</name>
    <dbReference type="NCBI Taxonomy" id="1462440"/>
    <lineage>
        <taxon>Bacteria</taxon>
        <taxon>Pseudomonadati</taxon>
        <taxon>Pseudomonadota</taxon>
        <taxon>Betaproteobacteria</taxon>
        <taxon>Burkholderiales</taxon>
        <taxon>Oxalobacteraceae</taxon>
        <taxon>Telluria group</taxon>
        <taxon>Pseudoduganella</taxon>
    </lineage>
</organism>
<keyword evidence="6" id="KW-0902">Two-component regulatory system</keyword>
<name>A0A6L6Q7P5_9BURK</name>
<evidence type="ECO:0000256" key="4">
    <source>
        <dbReference type="ARBA" id="ARBA00022679"/>
    </source>
</evidence>
<dbReference type="CDD" id="cd16934">
    <property type="entry name" value="HATPase_RsbT-like"/>
    <property type="match status" value="1"/>
</dbReference>
<feature type="domain" description="Histidine kinase" evidence="9">
    <location>
        <begin position="230"/>
        <end position="450"/>
    </location>
</feature>
<dbReference type="Gene3D" id="1.10.287.130">
    <property type="match status" value="1"/>
</dbReference>
<dbReference type="RefSeq" id="WP_155441594.1">
    <property type="nucleotide sequence ID" value="NZ_WNLA01000022.1"/>
</dbReference>
<evidence type="ECO:0000256" key="6">
    <source>
        <dbReference type="ARBA" id="ARBA00023012"/>
    </source>
</evidence>
<feature type="domain" description="Response regulatory" evidence="10">
    <location>
        <begin position="475"/>
        <end position="588"/>
    </location>
</feature>
<keyword evidence="12" id="KW-1185">Reference proteome</keyword>
<evidence type="ECO:0000256" key="2">
    <source>
        <dbReference type="ARBA" id="ARBA00012438"/>
    </source>
</evidence>
<evidence type="ECO:0000259" key="10">
    <source>
        <dbReference type="PROSITE" id="PS50110"/>
    </source>
</evidence>
<dbReference type="Proteomes" id="UP000484015">
    <property type="component" value="Unassembled WGS sequence"/>
</dbReference>
<dbReference type="SUPFAM" id="SSF52172">
    <property type="entry name" value="CheY-like"/>
    <property type="match status" value="1"/>
</dbReference>
<dbReference type="InterPro" id="IPR050736">
    <property type="entry name" value="Sensor_HK_Regulatory"/>
</dbReference>
<dbReference type="SMART" id="SM00388">
    <property type="entry name" value="HisKA"/>
    <property type="match status" value="1"/>
</dbReference>
<dbReference type="OrthoDB" id="9810730at2"/>
<protein>
    <recommendedName>
        <fullName evidence="2">histidine kinase</fullName>
        <ecNumber evidence="2">2.7.13.3</ecNumber>
    </recommendedName>
</protein>
<keyword evidence="4" id="KW-0808">Transferase</keyword>
<dbReference type="PANTHER" id="PTHR43711">
    <property type="entry name" value="TWO-COMPONENT HISTIDINE KINASE"/>
    <property type="match status" value="1"/>
</dbReference>
<dbReference type="SMART" id="SM00448">
    <property type="entry name" value="REC"/>
    <property type="match status" value="1"/>
</dbReference>
<evidence type="ECO:0000256" key="7">
    <source>
        <dbReference type="PROSITE-ProRule" id="PRU00169"/>
    </source>
</evidence>
<dbReference type="PRINTS" id="PR00344">
    <property type="entry name" value="BCTRLSENSOR"/>
</dbReference>
<dbReference type="GO" id="GO:0000155">
    <property type="term" value="F:phosphorelay sensor kinase activity"/>
    <property type="evidence" value="ECO:0007669"/>
    <property type="project" value="InterPro"/>
</dbReference>
<keyword evidence="5" id="KW-0418">Kinase</keyword>
<dbReference type="PROSITE" id="PS50109">
    <property type="entry name" value="HIS_KIN"/>
    <property type="match status" value="1"/>
</dbReference>
<reference evidence="11 12" key="1">
    <citation type="submission" date="2019-11" db="EMBL/GenBank/DDBJ databases">
        <title>Type strains purchased from KCTC, JCM and DSMZ.</title>
        <authorList>
            <person name="Lu H."/>
        </authorList>
    </citation>
    <scope>NUCLEOTIDE SEQUENCE [LARGE SCALE GENOMIC DNA]</scope>
    <source>
        <strain evidence="11 12">KCTC 42409</strain>
    </source>
</reference>
<keyword evidence="8" id="KW-0175">Coiled coil</keyword>
<dbReference type="SUPFAM" id="SSF47384">
    <property type="entry name" value="Homodimeric domain of signal transducing histidine kinase"/>
    <property type="match status" value="1"/>
</dbReference>
<evidence type="ECO:0000256" key="8">
    <source>
        <dbReference type="SAM" id="Coils"/>
    </source>
</evidence>
<dbReference type="SUPFAM" id="SSF55874">
    <property type="entry name" value="ATPase domain of HSP90 chaperone/DNA topoisomerase II/histidine kinase"/>
    <property type="match status" value="2"/>
</dbReference>
<dbReference type="PROSITE" id="PS50110">
    <property type="entry name" value="RESPONSE_REGULATORY"/>
    <property type="match status" value="1"/>
</dbReference>
<dbReference type="Gene3D" id="3.30.565.10">
    <property type="entry name" value="Histidine kinase-like ATPase, C-terminal domain"/>
    <property type="match status" value="2"/>
</dbReference>
<comment type="catalytic activity">
    <reaction evidence="1">
        <text>ATP + protein L-histidine = ADP + protein N-phospho-L-histidine.</text>
        <dbReference type="EC" id="2.7.13.3"/>
    </reaction>
</comment>
<dbReference type="AlphaFoldDB" id="A0A6L6Q7P5"/>
<dbReference type="InterPro" id="IPR004358">
    <property type="entry name" value="Sig_transdc_His_kin-like_C"/>
</dbReference>
<dbReference type="EC" id="2.7.13.3" evidence="2"/>
<dbReference type="InterPro" id="IPR036097">
    <property type="entry name" value="HisK_dim/P_sf"/>
</dbReference>
<dbReference type="CDD" id="cd16922">
    <property type="entry name" value="HATPase_EvgS-ArcB-TorS-like"/>
    <property type="match status" value="1"/>
</dbReference>
<dbReference type="Pfam" id="PF00512">
    <property type="entry name" value="HisKA"/>
    <property type="match status" value="1"/>
</dbReference>
<dbReference type="CDD" id="cd00156">
    <property type="entry name" value="REC"/>
    <property type="match status" value="1"/>
</dbReference>
<evidence type="ECO:0000256" key="5">
    <source>
        <dbReference type="ARBA" id="ARBA00022777"/>
    </source>
</evidence>
<evidence type="ECO:0000313" key="12">
    <source>
        <dbReference type="Proteomes" id="UP000484015"/>
    </source>
</evidence>
<dbReference type="InterPro" id="IPR001789">
    <property type="entry name" value="Sig_transdc_resp-reg_receiver"/>
</dbReference>
<dbReference type="CDD" id="cd00082">
    <property type="entry name" value="HisKA"/>
    <property type="match status" value="1"/>
</dbReference>
<dbReference type="PANTHER" id="PTHR43711:SF31">
    <property type="entry name" value="HISTIDINE KINASE"/>
    <property type="match status" value="1"/>
</dbReference>
<evidence type="ECO:0000313" key="11">
    <source>
        <dbReference type="EMBL" id="MTW05238.1"/>
    </source>
</evidence>
<evidence type="ECO:0000256" key="1">
    <source>
        <dbReference type="ARBA" id="ARBA00000085"/>
    </source>
</evidence>
<proteinExistence type="predicted"/>
<evidence type="ECO:0000256" key="3">
    <source>
        <dbReference type="ARBA" id="ARBA00022553"/>
    </source>
</evidence>
<feature type="modified residue" description="4-aspartylphosphate" evidence="7">
    <location>
        <position position="524"/>
    </location>
</feature>
<dbReference type="InterPro" id="IPR003661">
    <property type="entry name" value="HisK_dim/P_dom"/>
</dbReference>
<dbReference type="InterPro" id="IPR003594">
    <property type="entry name" value="HATPase_dom"/>
</dbReference>
<evidence type="ECO:0000259" key="9">
    <source>
        <dbReference type="PROSITE" id="PS50109"/>
    </source>
</evidence>